<evidence type="ECO:0000313" key="1">
    <source>
        <dbReference type="EMBL" id="SHI25756.1"/>
    </source>
</evidence>
<dbReference type="AlphaFoldDB" id="A0A1M5ZNT5"/>
<evidence type="ECO:0000313" key="2">
    <source>
        <dbReference type="Proteomes" id="UP000183954"/>
    </source>
</evidence>
<reference evidence="2" key="1">
    <citation type="submission" date="2016-11" db="EMBL/GenBank/DDBJ databases">
        <authorList>
            <person name="Varghese N."/>
            <person name="Submissions S."/>
        </authorList>
    </citation>
    <scope>NUCLEOTIDE SEQUENCE [LARGE SCALE GENOMIC DNA]</scope>
    <source>
        <strain evidence="2">DSM 15449</strain>
    </source>
</reference>
<accession>A0A1M5ZNT5</accession>
<dbReference type="EMBL" id="FQXJ01000013">
    <property type="protein sequence ID" value="SHI25756.1"/>
    <property type="molecule type" value="Genomic_DNA"/>
</dbReference>
<proteinExistence type="predicted"/>
<sequence>MSKTDNRVDYKAHLQEHIDHTAANLKEAEDYLDEHAGEITAVKKHIIEAKNDRRKESIEGFIAGKNS</sequence>
<dbReference type="Proteomes" id="UP000183954">
    <property type="component" value="Unassembled WGS sequence"/>
</dbReference>
<dbReference type="RefSeq" id="WP_073030967.1">
    <property type="nucleotide sequence ID" value="NZ_FQXJ01000013.1"/>
</dbReference>
<dbReference type="InterPro" id="IPR017524">
    <property type="entry name" value="SASP_thioredoxin-like"/>
</dbReference>
<protein>
    <submittedName>
        <fullName evidence="1">Small acid-soluble spore protein (Thioredoxin-like protein)</fullName>
    </submittedName>
</protein>
<keyword evidence="2" id="KW-1185">Reference proteome</keyword>
<dbReference type="OrthoDB" id="1799076at2"/>
<gene>
    <name evidence="1" type="ORF">SAMN02746098_03472</name>
</gene>
<organism evidence="1 2">
    <name type="scientific">Desulfosporosinus lacus DSM 15449</name>
    <dbReference type="NCBI Taxonomy" id="1121420"/>
    <lineage>
        <taxon>Bacteria</taxon>
        <taxon>Bacillati</taxon>
        <taxon>Bacillota</taxon>
        <taxon>Clostridia</taxon>
        <taxon>Eubacteriales</taxon>
        <taxon>Desulfitobacteriaceae</taxon>
        <taxon>Desulfosporosinus</taxon>
    </lineage>
</organism>
<dbReference type="Pfam" id="PF19824">
    <property type="entry name" value="Tlp"/>
    <property type="match status" value="1"/>
</dbReference>
<name>A0A1M5ZNT5_9FIRM</name>
<dbReference type="STRING" id="1121420.SAMN02746098_03472"/>